<accession>A0ABP8HHL5</accession>
<evidence type="ECO:0000313" key="3">
    <source>
        <dbReference type="EMBL" id="GAA4339476.1"/>
    </source>
</evidence>
<evidence type="ECO:0000256" key="1">
    <source>
        <dbReference type="SAM" id="MobiDB-lite"/>
    </source>
</evidence>
<organism evidence="3 4">
    <name type="scientific">Mucilaginibacter gynuensis</name>
    <dbReference type="NCBI Taxonomy" id="1302236"/>
    <lineage>
        <taxon>Bacteria</taxon>
        <taxon>Pseudomonadati</taxon>
        <taxon>Bacteroidota</taxon>
        <taxon>Sphingobacteriia</taxon>
        <taxon>Sphingobacteriales</taxon>
        <taxon>Sphingobacteriaceae</taxon>
        <taxon>Mucilaginibacter</taxon>
    </lineage>
</organism>
<protein>
    <recommendedName>
        <fullName evidence="5">Pentapeptide MXKDX repeat protein</fullName>
    </recommendedName>
</protein>
<feature type="chain" id="PRO_5045825275" description="Pentapeptide MXKDX repeat protein" evidence="2">
    <location>
        <begin position="24"/>
        <end position="76"/>
    </location>
</feature>
<feature type="signal peptide" evidence="2">
    <location>
        <begin position="1"/>
        <end position="23"/>
    </location>
</feature>
<feature type="region of interest" description="Disordered" evidence="1">
    <location>
        <begin position="39"/>
        <end position="76"/>
    </location>
</feature>
<dbReference type="EMBL" id="BAABFT010000023">
    <property type="protein sequence ID" value="GAA4339476.1"/>
    <property type="molecule type" value="Genomic_DNA"/>
</dbReference>
<gene>
    <name evidence="3" type="ORF">GCM10023149_50180</name>
</gene>
<dbReference type="RefSeq" id="WP_345213970.1">
    <property type="nucleotide sequence ID" value="NZ_BAABFT010000023.1"/>
</dbReference>
<reference evidence="4" key="1">
    <citation type="journal article" date="2019" name="Int. J. Syst. Evol. Microbiol.">
        <title>The Global Catalogue of Microorganisms (GCM) 10K type strain sequencing project: providing services to taxonomists for standard genome sequencing and annotation.</title>
        <authorList>
            <consortium name="The Broad Institute Genomics Platform"/>
            <consortium name="The Broad Institute Genome Sequencing Center for Infectious Disease"/>
            <person name="Wu L."/>
            <person name="Ma J."/>
        </authorList>
    </citation>
    <scope>NUCLEOTIDE SEQUENCE [LARGE SCALE GENOMIC DNA]</scope>
    <source>
        <strain evidence="4">JCM 17705</strain>
    </source>
</reference>
<evidence type="ECO:0000313" key="4">
    <source>
        <dbReference type="Proteomes" id="UP001500582"/>
    </source>
</evidence>
<name>A0ABP8HHL5_9SPHI</name>
<dbReference type="Proteomes" id="UP001500582">
    <property type="component" value="Unassembled WGS sequence"/>
</dbReference>
<evidence type="ECO:0008006" key="5">
    <source>
        <dbReference type="Google" id="ProtNLM"/>
    </source>
</evidence>
<proteinExistence type="predicted"/>
<keyword evidence="2" id="KW-0732">Signal</keyword>
<keyword evidence="4" id="KW-1185">Reference proteome</keyword>
<comment type="caution">
    <text evidence="3">The sequence shown here is derived from an EMBL/GenBank/DDBJ whole genome shotgun (WGS) entry which is preliminary data.</text>
</comment>
<evidence type="ECO:0000256" key="2">
    <source>
        <dbReference type="SAM" id="SignalP"/>
    </source>
</evidence>
<sequence>MKKLTLAAALLLTTGVLSSFAPAGNNLFIIAADKKDISSADYKDKKDISSADARKDKKDISQADVKRDKKDISQAD</sequence>